<evidence type="ECO:0000256" key="11">
    <source>
        <dbReference type="ARBA" id="ARBA00023098"/>
    </source>
</evidence>
<comment type="subcellular location">
    <subcellularLocation>
        <location evidence="1 14">Endoplasmic reticulum membrane</location>
        <topology evidence="1 14">Multi-pass membrane protein</topology>
    </subcellularLocation>
</comment>
<dbReference type="CDD" id="cd07987">
    <property type="entry name" value="LPLAT_MGAT-like"/>
    <property type="match status" value="1"/>
</dbReference>
<dbReference type="OMA" id="GTWIRFF"/>
<dbReference type="OrthoDB" id="264532at2759"/>
<comment type="pathway">
    <text evidence="2">Glycerolipid metabolism; triacylglycerol biosynthesis.</text>
</comment>
<dbReference type="GeneID" id="7843774"/>
<keyword evidence="8" id="KW-0319">Glycerol metabolism</keyword>
<dbReference type="InterPro" id="IPR007130">
    <property type="entry name" value="DAGAT"/>
</dbReference>
<dbReference type="Proteomes" id="UP000009168">
    <property type="component" value="Unassembled WGS sequence"/>
</dbReference>
<accession>I7MF87</accession>
<evidence type="ECO:0000313" key="15">
    <source>
        <dbReference type="EMBL" id="EAR99494.1"/>
    </source>
</evidence>
<keyword evidence="6 14" id="KW-0808">Transferase</keyword>
<dbReference type="GO" id="GO:0006071">
    <property type="term" value="P:glycerol metabolic process"/>
    <property type="evidence" value="ECO:0007669"/>
    <property type="project" value="UniProtKB-KW"/>
</dbReference>
<evidence type="ECO:0000313" key="16">
    <source>
        <dbReference type="Proteomes" id="UP000009168"/>
    </source>
</evidence>
<protein>
    <recommendedName>
        <fullName evidence="14">Acyltransferase</fullName>
        <ecNumber evidence="14">2.3.1.-</ecNumber>
    </recommendedName>
</protein>
<feature type="transmembrane region" description="Helical" evidence="14">
    <location>
        <begin position="21"/>
        <end position="41"/>
    </location>
</feature>
<sequence>MASQSIDSQKQDKIKKIKASIGVFFVFVIMALFIIYVYLIIRGLIQRDIVILTFTATQIIYQVFFAKKNQTFINFFQYFECHNYFNHAIVEFEEEMQKNNSMLCVHPHGILTVGLLLNLNTYIQMPALSSRFLLSTPFLGMLCKWWGFKSVDGSNFKKLCENGQNFALVPGGFEEATLSSQTKDRVYIKHRKGFIKYGLKYGYKIYPMYTFNENKLFKTLDDTLLNFRLYLNKLKLVTAIFYSKYLFILPDPNYNLTSVVAKGIQLPKIENPTKQDVEKYHQMYITELKELFNRHKARFNNNNEMIIY</sequence>
<keyword evidence="13 15" id="KW-0012">Acyltransferase</keyword>
<dbReference type="AlphaFoldDB" id="I7MF87"/>
<evidence type="ECO:0000256" key="1">
    <source>
        <dbReference type="ARBA" id="ARBA00004477"/>
    </source>
</evidence>
<evidence type="ECO:0000256" key="3">
    <source>
        <dbReference type="ARBA" id="ARBA00005189"/>
    </source>
</evidence>
<evidence type="ECO:0000256" key="2">
    <source>
        <dbReference type="ARBA" id="ARBA00004771"/>
    </source>
</evidence>
<evidence type="ECO:0000256" key="7">
    <source>
        <dbReference type="ARBA" id="ARBA00022692"/>
    </source>
</evidence>
<comment type="caution">
    <text evidence="14">Lacks conserved residue(s) required for the propagation of feature annotation.</text>
</comment>
<evidence type="ECO:0000256" key="5">
    <source>
        <dbReference type="ARBA" id="ARBA00022516"/>
    </source>
</evidence>
<keyword evidence="7 14" id="KW-0812">Transmembrane</keyword>
<evidence type="ECO:0000256" key="9">
    <source>
        <dbReference type="ARBA" id="ARBA00022824"/>
    </source>
</evidence>
<dbReference type="PANTHER" id="PTHR12317">
    <property type="entry name" value="DIACYLGLYCEROL O-ACYLTRANSFERASE"/>
    <property type="match status" value="1"/>
</dbReference>
<keyword evidence="5" id="KW-0444">Lipid biosynthesis</keyword>
<keyword evidence="12 14" id="KW-0472">Membrane</keyword>
<dbReference type="InParanoid" id="I7MF87"/>
<evidence type="ECO:0000256" key="6">
    <source>
        <dbReference type="ARBA" id="ARBA00022679"/>
    </source>
</evidence>
<comment type="pathway">
    <text evidence="3">Lipid metabolism.</text>
</comment>
<keyword evidence="10 14" id="KW-1133">Transmembrane helix</keyword>
<dbReference type="PANTHER" id="PTHR12317:SF0">
    <property type="entry name" value="ACYLTRANSFERASE"/>
    <property type="match status" value="1"/>
</dbReference>
<dbReference type="eggNOG" id="KOG0831">
    <property type="taxonomic scope" value="Eukaryota"/>
</dbReference>
<evidence type="ECO:0000256" key="13">
    <source>
        <dbReference type="ARBA" id="ARBA00023315"/>
    </source>
</evidence>
<keyword evidence="11" id="KW-0443">Lipid metabolism</keyword>
<evidence type="ECO:0000256" key="4">
    <source>
        <dbReference type="ARBA" id="ARBA00005420"/>
    </source>
</evidence>
<keyword evidence="9 14" id="KW-0256">Endoplasmic reticulum</keyword>
<dbReference type="Pfam" id="PF03982">
    <property type="entry name" value="DAGAT"/>
    <property type="match status" value="1"/>
</dbReference>
<dbReference type="STRING" id="312017.I7MF87"/>
<dbReference type="RefSeq" id="XP_001019739.1">
    <property type="nucleotide sequence ID" value="XM_001019739.1"/>
</dbReference>
<proteinExistence type="inferred from homology"/>
<evidence type="ECO:0000256" key="8">
    <source>
        <dbReference type="ARBA" id="ARBA00022798"/>
    </source>
</evidence>
<dbReference type="KEGG" id="tet:TTHERM_00137570"/>
<reference evidence="16" key="1">
    <citation type="journal article" date="2006" name="PLoS Biol.">
        <title>Macronuclear genome sequence of the ciliate Tetrahymena thermophila, a model eukaryote.</title>
        <authorList>
            <person name="Eisen J.A."/>
            <person name="Coyne R.S."/>
            <person name="Wu M."/>
            <person name="Wu D."/>
            <person name="Thiagarajan M."/>
            <person name="Wortman J.R."/>
            <person name="Badger J.H."/>
            <person name="Ren Q."/>
            <person name="Amedeo P."/>
            <person name="Jones K.M."/>
            <person name="Tallon L.J."/>
            <person name="Delcher A.L."/>
            <person name="Salzberg S.L."/>
            <person name="Silva J.C."/>
            <person name="Haas B.J."/>
            <person name="Majoros W.H."/>
            <person name="Farzad M."/>
            <person name="Carlton J.M."/>
            <person name="Smith R.K. Jr."/>
            <person name="Garg J."/>
            <person name="Pearlman R.E."/>
            <person name="Karrer K.M."/>
            <person name="Sun L."/>
            <person name="Manning G."/>
            <person name="Elde N.C."/>
            <person name="Turkewitz A.P."/>
            <person name="Asai D.J."/>
            <person name="Wilkes D.E."/>
            <person name="Wang Y."/>
            <person name="Cai H."/>
            <person name="Collins K."/>
            <person name="Stewart B.A."/>
            <person name="Lee S.R."/>
            <person name="Wilamowska K."/>
            <person name="Weinberg Z."/>
            <person name="Ruzzo W.L."/>
            <person name="Wloga D."/>
            <person name="Gaertig J."/>
            <person name="Frankel J."/>
            <person name="Tsao C.-C."/>
            <person name="Gorovsky M.A."/>
            <person name="Keeling P.J."/>
            <person name="Waller R.F."/>
            <person name="Patron N.J."/>
            <person name="Cherry J.M."/>
            <person name="Stover N.A."/>
            <person name="Krieger C.J."/>
            <person name="del Toro C."/>
            <person name="Ryder H.F."/>
            <person name="Williamson S.C."/>
            <person name="Barbeau R.A."/>
            <person name="Hamilton E.P."/>
            <person name="Orias E."/>
        </authorList>
    </citation>
    <scope>NUCLEOTIDE SEQUENCE [LARGE SCALE GENOMIC DNA]</scope>
    <source>
        <strain evidence="16">SB210</strain>
    </source>
</reference>
<evidence type="ECO:0000256" key="12">
    <source>
        <dbReference type="ARBA" id="ARBA00023136"/>
    </source>
</evidence>
<dbReference type="EC" id="2.3.1.-" evidence="14"/>
<gene>
    <name evidence="15" type="ORF">TTHERM_00137570</name>
</gene>
<keyword evidence="16" id="KW-1185">Reference proteome</keyword>
<dbReference type="EMBL" id="GG662639">
    <property type="protein sequence ID" value="EAR99494.1"/>
    <property type="molecule type" value="Genomic_DNA"/>
</dbReference>
<comment type="similarity">
    <text evidence="4 14">Belongs to the diacylglycerol acyltransferase family.</text>
</comment>
<name>I7MF87_TETTS</name>
<organism evidence="15 16">
    <name type="scientific">Tetrahymena thermophila (strain SB210)</name>
    <dbReference type="NCBI Taxonomy" id="312017"/>
    <lineage>
        <taxon>Eukaryota</taxon>
        <taxon>Sar</taxon>
        <taxon>Alveolata</taxon>
        <taxon>Ciliophora</taxon>
        <taxon>Intramacronucleata</taxon>
        <taxon>Oligohymenophorea</taxon>
        <taxon>Hymenostomatida</taxon>
        <taxon>Tetrahymenina</taxon>
        <taxon>Tetrahymenidae</taxon>
        <taxon>Tetrahymena</taxon>
    </lineage>
</organism>
<dbReference type="GO" id="GO:0019432">
    <property type="term" value="P:triglyceride biosynthetic process"/>
    <property type="evidence" value="ECO:0007669"/>
    <property type="project" value="TreeGrafter"/>
</dbReference>
<evidence type="ECO:0000256" key="14">
    <source>
        <dbReference type="RuleBase" id="RU367023"/>
    </source>
</evidence>
<dbReference type="GO" id="GO:0005789">
    <property type="term" value="C:endoplasmic reticulum membrane"/>
    <property type="evidence" value="ECO:0007669"/>
    <property type="project" value="UniProtKB-SubCell"/>
</dbReference>
<dbReference type="GO" id="GO:0004144">
    <property type="term" value="F:diacylglycerol O-acyltransferase activity"/>
    <property type="evidence" value="ECO:0007669"/>
    <property type="project" value="TreeGrafter"/>
</dbReference>
<evidence type="ECO:0000256" key="10">
    <source>
        <dbReference type="ARBA" id="ARBA00022989"/>
    </source>
</evidence>
<dbReference type="HOGENOM" id="CLU_054312_0_0_1"/>